<reference evidence="1" key="2">
    <citation type="journal article" date="2015" name="Data Brief">
        <title>Shoot transcriptome of the giant reed, Arundo donax.</title>
        <authorList>
            <person name="Barrero R.A."/>
            <person name="Guerrero F.D."/>
            <person name="Moolhuijzen P."/>
            <person name="Goolsby J.A."/>
            <person name="Tidwell J."/>
            <person name="Bellgard S.E."/>
            <person name="Bellgard M.I."/>
        </authorList>
    </citation>
    <scope>NUCLEOTIDE SEQUENCE</scope>
    <source>
        <tissue evidence="1">Shoot tissue taken approximately 20 cm above the soil surface</tissue>
    </source>
</reference>
<dbReference type="EMBL" id="GBRH01266705">
    <property type="protein sequence ID" value="JAD31190.1"/>
    <property type="molecule type" value="Transcribed_RNA"/>
</dbReference>
<organism evidence="1">
    <name type="scientific">Arundo donax</name>
    <name type="common">Giant reed</name>
    <name type="synonym">Donax arundinaceus</name>
    <dbReference type="NCBI Taxonomy" id="35708"/>
    <lineage>
        <taxon>Eukaryota</taxon>
        <taxon>Viridiplantae</taxon>
        <taxon>Streptophyta</taxon>
        <taxon>Embryophyta</taxon>
        <taxon>Tracheophyta</taxon>
        <taxon>Spermatophyta</taxon>
        <taxon>Magnoliopsida</taxon>
        <taxon>Liliopsida</taxon>
        <taxon>Poales</taxon>
        <taxon>Poaceae</taxon>
        <taxon>PACMAD clade</taxon>
        <taxon>Arundinoideae</taxon>
        <taxon>Arundineae</taxon>
        <taxon>Arundo</taxon>
    </lineage>
</organism>
<protein>
    <submittedName>
        <fullName evidence="1">Uncharacterized protein</fullName>
    </submittedName>
</protein>
<proteinExistence type="predicted"/>
<sequence>MTITRLAASVCPSVCG</sequence>
<dbReference type="AlphaFoldDB" id="A0A0A8Z371"/>
<name>A0A0A8Z371_ARUDO</name>
<evidence type="ECO:0000313" key="1">
    <source>
        <dbReference type="EMBL" id="JAD31190.1"/>
    </source>
</evidence>
<reference evidence="1" key="1">
    <citation type="submission" date="2014-09" db="EMBL/GenBank/DDBJ databases">
        <authorList>
            <person name="Magalhaes I.L.F."/>
            <person name="Oliveira U."/>
            <person name="Santos F.R."/>
            <person name="Vidigal T.H.D.A."/>
            <person name="Brescovit A.D."/>
            <person name="Santos A.J."/>
        </authorList>
    </citation>
    <scope>NUCLEOTIDE SEQUENCE</scope>
    <source>
        <tissue evidence="1">Shoot tissue taken approximately 20 cm above the soil surface</tissue>
    </source>
</reference>
<accession>A0A0A8Z371</accession>